<proteinExistence type="predicted"/>
<dbReference type="Proteomes" id="UP000037035">
    <property type="component" value="Unassembled WGS sequence"/>
</dbReference>
<evidence type="ECO:0000313" key="2">
    <source>
        <dbReference type="EMBL" id="KNZ52978.1"/>
    </source>
</evidence>
<gene>
    <name evidence="2" type="ORF">VP01_337g5</name>
</gene>
<dbReference type="Pfam" id="PF14223">
    <property type="entry name" value="Retrotran_gag_2"/>
    <property type="match status" value="1"/>
</dbReference>
<accession>A0A0L6UWS7</accession>
<comment type="caution">
    <text evidence="2">The sequence shown here is derived from an EMBL/GenBank/DDBJ whole genome shotgun (WGS) entry which is preliminary data.</text>
</comment>
<evidence type="ECO:0000256" key="1">
    <source>
        <dbReference type="SAM" id="MobiDB-lite"/>
    </source>
</evidence>
<dbReference type="AlphaFoldDB" id="A0A0L6UWS7"/>
<dbReference type="OrthoDB" id="7691805at2759"/>
<dbReference type="EMBL" id="LAVV01008368">
    <property type="protein sequence ID" value="KNZ52978.1"/>
    <property type="molecule type" value="Genomic_DNA"/>
</dbReference>
<reference evidence="2 3" key="1">
    <citation type="submission" date="2015-08" db="EMBL/GenBank/DDBJ databases">
        <title>Next Generation Sequencing and Analysis of the Genome of Puccinia sorghi L Schw, the Causal Agent of Maize Common Rust.</title>
        <authorList>
            <person name="Rochi L."/>
            <person name="Burguener G."/>
            <person name="Darino M."/>
            <person name="Turjanski A."/>
            <person name="Kreff E."/>
            <person name="Dieguez M.J."/>
            <person name="Sacco F."/>
        </authorList>
    </citation>
    <scope>NUCLEOTIDE SEQUENCE [LARGE SCALE GENOMIC DNA]</scope>
    <source>
        <strain evidence="2 3">RO10H11247</strain>
    </source>
</reference>
<sequence length="179" mass="20218">MTPCAGPFNAEKQFRDNSSTNGRKLFNLAGQDYGSPKAPGGTQRTQQHRGTFRRDNQCRTSNFIAIKNGQRDNNVGTAENRDLAQKLWLSIKECFASLQSLNRACIFNDFLYVKFQEDAVETFVTDIKVAIKKLVDVGIDLPQDILAYLVLFKLLSSMQTLKHQIMHSDKKLDGKEASR</sequence>
<organism evidence="2 3">
    <name type="scientific">Puccinia sorghi</name>
    <dbReference type="NCBI Taxonomy" id="27349"/>
    <lineage>
        <taxon>Eukaryota</taxon>
        <taxon>Fungi</taxon>
        <taxon>Dikarya</taxon>
        <taxon>Basidiomycota</taxon>
        <taxon>Pucciniomycotina</taxon>
        <taxon>Pucciniomycetes</taxon>
        <taxon>Pucciniales</taxon>
        <taxon>Pucciniaceae</taxon>
        <taxon>Puccinia</taxon>
    </lineage>
</organism>
<feature type="region of interest" description="Disordered" evidence="1">
    <location>
        <begin position="1"/>
        <end position="21"/>
    </location>
</feature>
<dbReference type="VEuPathDB" id="FungiDB:VP01_337g5"/>
<evidence type="ECO:0000313" key="3">
    <source>
        <dbReference type="Proteomes" id="UP000037035"/>
    </source>
</evidence>
<protein>
    <submittedName>
        <fullName evidence="2">Uncharacterized protein</fullName>
    </submittedName>
</protein>
<keyword evidence="3" id="KW-1185">Reference proteome</keyword>
<name>A0A0L6UWS7_9BASI</name>
<feature type="region of interest" description="Disordered" evidence="1">
    <location>
        <begin position="31"/>
        <end position="50"/>
    </location>
</feature>